<dbReference type="PANTHER" id="PTHR11830">
    <property type="entry name" value="40S RIBOSOMAL PROTEIN S3A"/>
    <property type="match status" value="1"/>
</dbReference>
<feature type="compositionally biased region" description="Polar residues" evidence="2">
    <location>
        <begin position="286"/>
        <end position="295"/>
    </location>
</feature>
<accession>A0A1I8GNB6</accession>
<dbReference type="AlphaFoldDB" id="A0A1I8GNB6"/>
<evidence type="ECO:0000256" key="2">
    <source>
        <dbReference type="SAM" id="MobiDB-lite"/>
    </source>
</evidence>
<keyword evidence="3" id="KW-1185">Reference proteome</keyword>
<organism evidence="3 4">
    <name type="scientific">Macrostomum lignano</name>
    <dbReference type="NCBI Taxonomy" id="282301"/>
    <lineage>
        <taxon>Eukaryota</taxon>
        <taxon>Metazoa</taxon>
        <taxon>Spiralia</taxon>
        <taxon>Lophotrochozoa</taxon>
        <taxon>Platyhelminthes</taxon>
        <taxon>Rhabditophora</taxon>
        <taxon>Macrostomorpha</taxon>
        <taxon>Macrostomida</taxon>
        <taxon>Macrostomidae</taxon>
        <taxon>Macrostomum</taxon>
    </lineage>
</organism>
<feature type="compositionally biased region" description="Polar residues" evidence="2">
    <location>
        <begin position="304"/>
        <end position="314"/>
    </location>
</feature>
<sequence>PEEFINLLLDHVLRHEPFIKLSTGQSSHVLQLFLDRADLPFEQQKQQQQQQQQPQSTGAREHIADTETLLHLSLIQFSEPPQCLILQMPRSGKSYKMFHRILPVLQLNITNLLPDTARACNICGNFATIECHQCFLKHDSGRDYTYCEPCYKAFADHRKGKTHEPIKIKYPRHILEKYKRPGQIVKSQTVMDLLAVVCICTSYVCFLRAEPNHWLFFDSMADREGGCNDGYNIPEVTRVDGLEEWLRDLQDKTGNTPPPEQGNRLLEDCYLCFYGNPRSSADESLRSSCRSSHPVSKTGIARPTTDSGRVQRSGGTKKPGCCSEEDADPDLDEHGSNEGIACSHLIYLGKCELRDHPSRMRYLKYSSQRLLMLGRRGLQEMMPSTGPDYYLLQRNVRRAKASDCTQTKDKQIYTIVRFHAMAILASYNEQMMRDSIISVPYPLGCLASIAADDSSYYIYGTNLELNCVLRFPTSDLGLTSAERFGSLWRPFDCCVSQTFPIELGGTESSVSSSNAETADGDVVNSFETNLIDRSMDTTGSDTTVQYLFVSNLDAGICVFNLNSMKIVAHCGEDLLPGAKYLAYDSKRSILFVSASSESILRCYKFEPHQLNRMSTQSQGVTLTASGTTTLTGLSSPGLVAAAMLGAVEKANIEPPMPRLTKLADFLVGNRQPTLRASGPQCIMWDPDMEHLVVLCHSHIKGKFKNKIFRVTL</sequence>
<dbReference type="SUPFAM" id="SSF101908">
    <property type="entry name" value="Putative isomerase YbhE"/>
    <property type="match status" value="1"/>
</dbReference>
<keyword evidence="1" id="KW-0963">Cytoplasm</keyword>
<evidence type="ECO:0000313" key="4">
    <source>
        <dbReference type="WBParaSite" id="maker-uti_cns_0002575-snap-gene-0.8-mRNA-1"/>
    </source>
</evidence>
<protein>
    <submittedName>
        <fullName evidence="4">ZZ-type domain-containing protein</fullName>
    </submittedName>
</protein>
<dbReference type="Proteomes" id="UP000095280">
    <property type="component" value="Unplaced"/>
</dbReference>
<name>A0A1I8GNB6_9PLAT</name>
<feature type="region of interest" description="Disordered" evidence="2">
    <location>
        <begin position="282"/>
        <end position="334"/>
    </location>
</feature>
<dbReference type="WBParaSite" id="maker-uti_cns_0002575-snap-gene-0.8-mRNA-1">
    <property type="protein sequence ID" value="maker-uti_cns_0002575-snap-gene-0.8-mRNA-1"/>
    <property type="gene ID" value="maker-uti_cns_0002575-snap-gene-0.8"/>
</dbReference>
<reference evidence="4" key="1">
    <citation type="submission" date="2016-11" db="UniProtKB">
        <authorList>
            <consortium name="WormBaseParasite"/>
        </authorList>
    </citation>
    <scope>IDENTIFICATION</scope>
</reference>
<proteinExistence type="predicted"/>
<evidence type="ECO:0000256" key="1">
    <source>
        <dbReference type="ARBA" id="ARBA00022490"/>
    </source>
</evidence>
<evidence type="ECO:0000313" key="3">
    <source>
        <dbReference type="Proteomes" id="UP000095280"/>
    </source>
</evidence>
<dbReference type="Gene3D" id="3.90.70.10">
    <property type="entry name" value="Cysteine proteinases"/>
    <property type="match status" value="1"/>
</dbReference>